<dbReference type="Proteomes" id="UP000238314">
    <property type="component" value="Unassembled WGS sequence"/>
</dbReference>
<evidence type="ECO:0000256" key="1">
    <source>
        <dbReference type="SAM" id="SignalP"/>
    </source>
</evidence>
<name>A0A1N7NVB9_9FLAO</name>
<dbReference type="EMBL" id="MUGO01000011">
    <property type="protein sequence ID" value="PQA94178.1"/>
    <property type="molecule type" value="Genomic_DNA"/>
</dbReference>
<keyword evidence="1" id="KW-0732">Signal</keyword>
<feature type="chain" id="PRO_5044563920" description="Outer membrane protein beta-barrel domain-containing protein" evidence="1">
    <location>
        <begin position="29"/>
        <end position="204"/>
    </location>
</feature>
<evidence type="ECO:0000313" key="3">
    <source>
        <dbReference type="EMBL" id="SIT02169.1"/>
    </source>
</evidence>
<protein>
    <recommendedName>
        <fullName evidence="6">Outer membrane protein beta-barrel domain-containing protein</fullName>
    </recommendedName>
</protein>
<gene>
    <name evidence="2" type="ORF">B0A70_07895</name>
    <name evidence="3" type="ORF">SAMN05421796_10997</name>
</gene>
<evidence type="ECO:0000313" key="2">
    <source>
        <dbReference type="EMBL" id="PQA94178.1"/>
    </source>
</evidence>
<reference evidence="2 5" key="1">
    <citation type="submission" date="2016-11" db="EMBL/GenBank/DDBJ databases">
        <title>Whole genomes of Flavobacteriaceae.</title>
        <authorList>
            <person name="Stine C."/>
            <person name="Li C."/>
            <person name="Tadesse D."/>
        </authorList>
    </citation>
    <scope>NUCLEOTIDE SEQUENCE [LARGE SCALE GENOMIC DNA]</scope>
    <source>
        <strain evidence="2 5">DSM 21068</strain>
    </source>
</reference>
<dbReference type="STRING" id="551459.SAMN05421796_10997"/>
<feature type="signal peptide" evidence="1">
    <location>
        <begin position="1"/>
        <end position="28"/>
    </location>
</feature>
<evidence type="ECO:0000313" key="4">
    <source>
        <dbReference type="Proteomes" id="UP000186246"/>
    </source>
</evidence>
<dbReference type="AlphaFoldDB" id="A0A1N7NVB9"/>
<sequence length="204" mass="22984">MITDLKIMTKNLLACLFLLLSLMVFSQAVDSKKEKMSFYINPSLNIGYNLGNKIKDNQNKDSQYYQQNIGPYLPNDFTYGISAVGGYHFLPNFAIGTGLKYSYIDPNFHMVYWLIQPKFIFNPGDEAFFVDLTYGAQINNSVISNSIFWSLKSGVQVSYSKRLSQEGGLVLEGFRLGNSSTIFVGISYGITIFSNKNYTIEGID</sequence>
<organism evidence="3 4">
    <name type="scientific">Chryseobacterium piscicola</name>
    <dbReference type="NCBI Taxonomy" id="551459"/>
    <lineage>
        <taxon>Bacteria</taxon>
        <taxon>Pseudomonadati</taxon>
        <taxon>Bacteroidota</taxon>
        <taxon>Flavobacteriia</taxon>
        <taxon>Flavobacteriales</taxon>
        <taxon>Weeksellaceae</taxon>
        <taxon>Chryseobacterium group</taxon>
        <taxon>Chryseobacterium</taxon>
    </lineage>
</organism>
<proteinExistence type="predicted"/>
<reference evidence="3" key="2">
    <citation type="submission" date="2017-01" db="EMBL/GenBank/DDBJ databases">
        <authorList>
            <person name="Mah S.A."/>
            <person name="Swanson W.J."/>
            <person name="Moy G.W."/>
            <person name="Vacquier V.D."/>
        </authorList>
    </citation>
    <scope>NUCLEOTIDE SEQUENCE [LARGE SCALE GENOMIC DNA]</scope>
    <source>
        <strain evidence="3">DSM 21068</strain>
    </source>
</reference>
<dbReference type="EMBL" id="FTOJ01000009">
    <property type="protein sequence ID" value="SIT02169.1"/>
    <property type="molecule type" value="Genomic_DNA"/>
</dbReference>
<evidence type="ECO:0008006" key="6">
    <source>
        <dbReference type="Google" id="ProtNLM"/>
    </source>
</evidence>
<dbReference type="Proteomes" id="UP000186246">
    <property type="component" value="Unassembled WGS sequence"/>
</dbReference>
<reference evidence="4" key="3">
    <citation type="submission" date="2017-01" db="EMBL/GenBank/DDBJ databases">
        <authorList>
            <person name="Varghese N."/>
            <person name="Submissions S."/>
        </authorList>
    </citation>
    <scope>NUCLEOTIDE SEQUENCE [LARGE SCALE GENOMIC DNA]</scope>
    <source>
        <strain evidence="4">DSM 21068</strain>
    </source>
</reference>
<keyword evidence="5" id="KW-1185">Reference proteome</keyword>
<accession>A0A1N7NVB9</accession>
<evidence type="ECO:0000313" key="5">
    <source>
        <dbReference type="Proteomes" id="UP000238314"/>
    </source>
</evidence>